<sequence>MSAGTIRLTNGSTAVVGTGTAFTSDLKSGDVITATVGGIFFTLFVDVVTSNTALTLSDPFTGPTTSGLAWVAVPQLALNRITAALAAQTAESVRRVLQENANWQAFYSGTGDITVTLPDGSPAGRPLNGPSWAKIAGLTTAAQQWRGLLPTAANINNYGPTADYIGKWGKFSSVNATIAFGFPEDSAVGDLEVIPYNQFGGAQRYVVRGGRMYLRNLTAAWNGVDGPWSDWYEIGGLSSNKPLSSAVTSLSDPVAFAQNTTYVLSGTRTDSPAGLTSGQNNAIIMSVRRAGGTIMGLHQTLFTTVGTYERYGSPNTATGWTSVTWYNGGDANGWRLVGADAMAAIGLGVATQVTAPSAFDWQQADFVSGQNQLVNVTGWLNPPSGMSNPAGDVVSVFCVLARNTSNRFVVRVTSQSTTAIYKYDYTIVIAGAKGSRVFTLTQNYTSDPTTVIPINNGGTGGKTAAEARTNIGVAYGDVAGTVVQGNDSRLNNLGLYTFGTNVAQSPGGWSVKATTLIGWGALLNAKGAYSLDDVNAGNTGSFYSLLSSKSSNGTLATATYHLGVAGPTAGQYAEMYMAGISDSGTIARLSVKCSRSDVYFYVGTNSATDTYALNKTIVSDRELKDDIVYTEDAADEALSNIDAMLPTKFVFKTDDQKRERRGVIAQDLQEISAEYVKKMEWTGDDGEQREQLRLDNNALLVDALLAIHALSARVKELEAKLPDNYPEAAGSEAVESGVEDSTQDSHKTE</sequence>
<reference evidence="3" key="1">
    <citation type="submission" date="2022-05" db="EMBL/GenBank/DDBJ databases">
        <title>Description of a novel species of Leclercia; Leclercia tamurae and the Proposal for a Novel Genus Silvania gen. nov. Containing Two Novel Species Silvania hatchlandensis sp. nov. and Silvania confinis sp. nov. Isolated from the Rhizosphere of Oak.</title>
        <authorList>
            <person name="Maddock D.W."/>
            <person name="Brady C.L."/>
            <person name="Denman S."/>
            <person name="Arnold D."/>
        </authorList>
    </citation>
    <scope>NUCLEOTIDE SEQUENCE</scope>
    <source>
        <strain evidence="3">H4N4</strain>
    </source>
</reference>
<dbReference type="Proteomes" id="UP001061282">
    <property type="component" value="Unassembled WGS sequence"/>
</dbReference>
<evidence type="ECO:0000259" key="2">
    <source>
        <dbReference type="PROSITE" id="PS51688"/>
    </source>
</evidence>
<evidence type="ECO:0000313" key="4">
    <source>
        <dbReference type="Proteomes" id="UP001061282"/>
    </source>
</evidence>
<keyword evidence="4" id="KW-1185">Reference proteome</keyword>
<accession>A0A9J6QSD4</accession>
<dbReference type="InterPro" id="IPR030392">
    <property type="entry name" value="S74_ICA"/>
</dbReference>
<proteinExistence type="predicted"/>
<evidence type="ECO:0000256" key="1">
    <source>
        <dbReference type="SAM" id="MobiDB-lite"/>
    </source>
</evidence>
<feature type="region of interest" description="Disordered" evidence="1">
    <location>
        <begin position="722"/>
        <end position="749"/>
    </location>
</feature>
<dbReference type="AlphaFoldDB" id="A0A9J6QSD4"/>
<dbReference type="EMBL" id="JAMGZJ010000078">
    <property type="protein sequence ID" value="MCU6671181.1"/>
    <property type="molecule type" value="Genomic_DNA"/>
</dbReference>
<protein>
    <submittedName>
        <fullName evidence="3">Pyocin knob domain-containing S74 family peptidase</fullName>
    </submittedName>
</protein>
<gene>
    <name evidence="3" type="ORF">M8013_20850</name>
</gene>
<comment type="caution">
    <text evidence="3">The sequence shown here is derived from an EMBL/GenBank/DDBJ whole genome shotgun (WGS) entry which is preliminary data.</text>
</comment>
<dbReference type="PROSITE" id="PS51688">
    <property type="entry name" value="ICA"/>
    <property type="match status" value="1"/>
</dbReference>
<dbReference type="CDD" id="cd19958">
    <property type="entry name" value="pyocin_knob"/>
    <property type="match status" value="1"/>
</dbReference>
<evidence type="ECO:0000313" key="3">
    <source>
        <dbReference type="EMBL" id="MCU6671181.1"/>
    </source>
</evidence>
<dbReference type="RefSeq" id="WP_271269678.1">
    <property type="nucleotide sequence ID" value="NZ_JAMGZJ010000078.1"/>
</dbReference>
<organism evidence="3 4">
    <name type="scientific">Silvania confinis</name>
    <dbReference type="NCBI Taxonomy" id="2926470"/>
    <lineage>
        <taxon>Bacteria</taxon>
        <taxon>Pseudomonadati</taxon>
        <taxon>Pseudomonadota</taxon>
        <taxon>Gammaproteobacteria</taxon>
        <taxon>Enterobacterales</taxon>
        <taxon>Enterobacteriaceae</taxon>
        <taxon>Silvania</taxon>
    </lineage>
</organism>
<feature type="domain" description="Peptidase S74" evidence="2">
    <location>
        <begin position="619"/>
        <end position="721"/>
    </location>
</feature>
<name>A0A9J6QSD4_9ENTR</name>
<dbReference type="Pfam" id="PF13884">
    <property type="entry name" value="Peptidase_S74"/>
    <property type="match status" value="1"/>
</dbReference>